<sequence>MFPTLIAAPFLFIAIAYIWVASSMYYPKHDFSTYHWKTNIEERYTMSSDIITSHMLIGKTKAEITVLLGDDFNTYNDNHISYYLGYPPKLLNIDPNVLDIYFENDMVVKVSQY</sequence>
<gene>
    <name evidence="2" type="ORF">ACFFVB_14220</name>
</gene>
<reference evidence="2 3" key="1">
    <citation type="submission" date="2024-09" db="EMBL/GenBank/DDBJ databases">
        <authorList>
            <person name="Sun Q."/>
            <person name="Mori K."/>
        </authorList>
    </citation>
    <scope>NUCLEOTIDE SEQUENCE [LARGE SCALE GENOMIC DNA]</scope>
    <source>
        <strain evidence="2 3">CECT 8286</strain>
    </source>
</reference>
<keyword evidence="1" id="KW-1133">Transmembrane helix</keyword>
<dbReference type="Proteomes" id="UP001589605">
    <property type="component" value="Unassembled WGS sequence"/>
</dbReference>
<evidence type="ECO:0000256" key="1">
    <source>
        <dbReference type="SAM" id="Phobius"/>
    </source>
</evidence>
<comment type="caution">
    <text evidence="2">The sequence shown here is derived from an EMBL/GenBank/DDBJ whole genome shotgun (WGS) entry which is preliminary data.</text>
</comment>
<proteinExistence type="predicted"/>
<protein>
    <recommendedName>
        <fullName evidence="4">DUF3592 domain-containing protein</fullName>
    </recommendedName>
</protein>
<keyword evidence="1" id="KW-0812">Transmembrane</keyword>
<feature type="transmembrane region" description="Helical" evidence="1">
    <location>
        <begin position="6"/>
        <end position="26"/>
    </location>
</feature>
<keyword evidence="3" id="KW-1185">Reference proteome</keyword>
<evidence type="ECO:0008006" key="4">
    <source>
        <dbReference type="Google" id="ProtNLM"/>
    </source>
</evidence>
<dbReference type="RefSeq" id="WP_382383733.1">
    <property type="nucleotide sequence ID" value="NZ_JBHMEZ010000012.1"/>
</dbReference>
<organism evidence="2 3">
    <name type="scientific">Formosa undariae</name>
    <dbReference type="NCBI Taxonomy" id="1325436"/>
    <lineage>
        <taxon>Bacteria</taxon>
        <taxon>Pseudomonadati</taxon>
        <taxon>Bacteroidota</taxon>
        <taxon>Flavobacteriia</taxon>
        <taxon>Flavobacteriales</taxon>
        <taxon>Flavobacteriaceae</taxon>
        <taxon>Formosa</taxon>
    </lineage>
</organism>
<name>A0ABV5F4A3_9FLAO</name>
<evidence type="ECO:0000313" key="2">
    <source>
        <dbReference type="EMBL" id="MFB9054239.1"/>
    </source>
</evidence>
<keyword evidence="1" id="KW-0472">Membrane</keyword>
<accession>A0ABV5F4A3</accession>
<evidence type="ECO:0000313" key="3">
    <source>
        <dbReference type="Proteomes" id="UP001589605"/>
    </source>
</evidence>
<dbReference type="EMBL" id="JBHMEZ010000012">
    <property type="protein sequence ID" value="MFB9054239.1"/>
    <property type="molecule type" value="Genomic_DNA"/>
</dbReference>